<organism evidence="1 2">
    <name type="scientific">Sporomusa silvacetica DSM 10669</name>
    <dbReference type="NCBI Taxonomy" id="1123289"/>
    <lineage>
        <taxon>Bacteria</taxon>
        <taxon>Bacillati</taxon>
        <taxon>Bacillota</taxon>
        <taxon>Negativicutes</taxon>
        <taxon>Selenomonadales</taxon>
        <taxon>Sporomusaceae</taxon>
        <taxon>Sporomusa</taxon>
    </lineage>
</organism>
<dbReference type="EMBL" id="CP155573">
    <property type="protein sequence ID" value="XFO67287.1"/>
    <property type="molecule type" value="Genomic_DNA"/>
</dbReference>
<gene>
    <name evidence="1" type="ORF">SPSIL_034820</name>
</gene>
<dbReference type="Proteomes" id="UP000216752">
    <property type="component" value="Chromosome"/>
</dbReference>
<proteinExistence type="predicted"/>
<dbReference type="InterPro" id="IPR009709">
    <property type="entry name" value="DUF1290"/>
</dbReference>
<protein>
    <submittedName>
        <fullName evidence="1">Uncharacterized protein</fullName>
    </submittedName>
</protein>
<dbReference type="Pfam" id="PF06947">
    <property type="entry name" value="DUF1290"/>
    <property type="match status" value="1"/>
</dbReference>
<keyword evidence="2" id="KW-1185">Reference proteome</keyword>
<accession>A0ABZ3IPA3</accession>
<sequence>MDFAKYLSVALLTSLDTVCGGLRAGLDGEFDNVSIEQEGG</sequence>
<evidence type="ECO:0000313" key="1">
    <source>
        <dbReference type="EMBL" id="XFO67287.1"/>
    </source>
</evidence>
<name>A0ABZ3IPA3_9FIRM</name>
<evidence type="ECO:0000313" key="2">
    <source>
        <dbReference type="Proteomes" id="UP000216752"/>
    </source>
</evidence>
<reference evidence="1" key="1">
    <citation type="submission" date="2024-05" db="EMBL/GenBank/DDBJ databases">
        <title>Isolation and characterization of Sporomusa carbonis sp. nov., a carboxydotrophic hydrogenogen in the genus of Sporomusa isolated from a charcoal burning pile.</title>
        <authorList>
            <person name="Boeer T."/>
            <person name="Rosenbaum F."/>
            <person name="Eysell L."/>
            <person name="Mueller V."/>
            <person name="Daniel R."/>
            <person name="Poehlein A."/>
        </authorList>
    </citation>
    <scope>NUCLEOTIDE SEQUENCE [LARGE SCALE GENOMIC DNA]</scope>
    <source>
        <strain evidence="1">DSM 10669</strain>
    </source>
</reference>